<dbReference type="EMBL" id="KV419414">
    <property type="protein sequence ID" value="KZS91561.1"/>
    <property type="molecule type" value="Genomic_DNA"/>
</dbReference>
<evidence type="ECO:0000313" key="2">
    <source>
        <dbReference type="Proteomes" id="UP000076722"/>
    </source>
</evidence>
<name>A0A164SK03_9AGAM</name>
<protein>
    <recommendedName>
        <fullName evidence="3">Fungal-type protein kinase domain-containing protein</fullName>
    </recommendedName>
</protein>
<keyword evidence="2" id="KW-1185">Reference proteome</keyword>
<reference evidence="1 2" key="1">
    <citation type="journal article" date="2016" name="Mol. Biol. Evol.">
        <title>Comparative Genomics of Early-Diverging Mushroom-Forming Fungi Provides Insights into the Origins of Lignocellulose Decay Capabilities.</title>
        <authorList>
            <person name="Nagy L.G."/>
            <person name="Riley R."/>
            <person name="Tritt A."/>
            <person name="Adam C."/>
            <person name="Daum C."/>
            <person name="Floudas D."/>
            <person name="Sun H."/>
            <person name="Yadav J.S."/>
            <person name="Pangilinan J."/>
            <person name="Larsson K.H."/>
            <person name="Matsuura K."/>
            <person name="Barry K."/>
            <person name="Labutti K."/>
            <person name="Kuo R."/>
            <person name="Ohm R.A."/>
            <person name="Bhattacharya S.S."/>
            <person name="Shirouzu T."/>
            <person name="Yoshinaga Y."/>
            <person name="Martin F.M."/>
            <person name="Grigoriev I.V."/>
            <person name="Hibbett D.S."/>
        </authorList>
    </citation>
    <scope>NUCLEOTIDE SEQUENCE [LARGE SCALE GENOMIC DNA]</scope>
    <source>
        <strain evidence="1 2">HHB9708</strain>
    </source>
</reference>
<organism evidence="1 2">
    <name type="scientific">Sistotremastrum niveocremeum HHB9708</name>
    <dbReference type="NCBI Taxonomy" id="1314777"/>
    <lineage>
        <taxon>Eukaryota</taxon>
        <taxon>Fungi</taxon>
        <taxon>Dikarya</taxon>
        <taxon>Basidiomycota</taxon>
        <taxon>Agaricomycotina</taxon>
        <taxon>Agaricomycetes</taxon>
        <taxon>Sistotremastrales</taxon>
        <taxon>Sistotremastraceae</taxon>
        <taxon>Sertulicium</taxon>
        <taxon>Sertulicium niveocremeum</taxon>
    </lineage>
</organism>
<dbReference type="Proteomes" id="UP000076722">
    <property type="component" value="Unassembled WGS sequence"/>
</dbReference>
<gene>
    <name evidence="1" type="ORF">SISNIDRAFT_456495</name>
</gene>
<dbReference type="STRING" id="1314777.A0A164SK03"/>
<evidence type="ECO:0008006" key="3">
    <source>
        <dbReference type="Google" id="ProtNLM"/>
    </source>
</evidence>
<accession>A0A164SK03</accession>
<evidence type="ECO:0000313" key="1">
    <source>
        <dbReference type="EMBL" id="KZS91561.1"/>
    </source>
</evidence>
<sequence>MAAPSFLRFVTQSDMNQLEPWLGKAHEGSESEVNSIWNAALYQYFVDSSPKQRLIEPEATPFNSRSKIDLALADMQYSSDFVKTPFLVLFEGKSKAGDDWKHAIRQLFDYAVEVTKVQTQKTVWLVGGKGAEVKFWRFVYTDQEQMKAIKWDISKPDSQNPTFEKQTGGPTYKLALNRLEIQKILTYIAGRIA</sequence>
<dbReference type="AlphaFoldDB" id="A0A164SK03"/>
<proteinExistence type="predicted"/>